<feature type="compositionally biased region" description="Polar residues" evidence="1">
    <location>
        <begin position="9"/>
        <end position="19"/>
    </location>
</feature>
<dbReference type="EMBL" id="MCFK01010773">
    <property type="protein sequence ID" value="RKF53201.1"/>
    <property type="molecule type" value="Genomic_DNA"/>
</dbReference>
<accession>A0A420H708</accession>
<evidence type="ECO:0000256" key="1">
    <source>
        <dbReference type="SAM" id="MobiDB-lite"/>
    </source>
</evidence>
<sequence length="111" mass="12461">MRNHKSRTDSQQSSANNYQRPPEGKEELNLALGNACTLDSSTGVSKINLKAKPYNPRNNQNIPTGTSFYLWPLGKISQTNPDSSQISRGKIISTMKEFTTIELAREFLMKK</sequence>
<dbReference type="Proteomes" id="UP000286134">
    <property type="component" value="Unassembled WGS sequence"/>
</dbReference>
<protein>
    <submittedName>
        <fullName evidence="2">Uncharacterized protein</fullName>
    </submittedName>
</protein>
<evidence type="ECO:0000313" key="3">
    <source>
        <dbReference type="Proteomes" id="UP000286134"/>
    </source>
</evidence>
<organism evidence="2 3">
    <name type="scientific">Erysiphe neolycopersici</name>
    <dbReference type="NCBI Taxonomy" id="212602"/>
    <lineage>
        <taxon>Eukaryota</taxon>
        <taxon>Fungi</taxon>
        <taxon>Dikarya</taxon>
        <taxon>Ascomycota</taxon>
        <taxon>Pezizomycotina</taxon>
        <taxon>Leotiomycetes</taxon>
        <taxon>Erysiphales</taxon>
        <taxon>Erysiphaceae</taxon>
        <taxon>Erysiphe</taxon>
    </lineage>
</organism>
<dbReference type="AlphaFoldDB" id="A0A420H708"/>
<gene>
    <name evidence="2" type="ORF">OnM2_107021</name>
</gene>
<evidence type="ECO:0000313" key="2">
    <source>
        <dbReference type="EMBL" id="RKF53201.1"/>
    </source>
</evidence>
<reference evidence="2 3" key="1">
    <citation type="journal article" date="2018" name="BMC Genomics">
        <title>Comparative genome analyses reveal sequence features reflecting distinct modes of host-adaptation between dicot and monocot powdery mildew.</title>
        <authorList>
            <person name="Wu Y."/>
            <person name="Ma X."/>
            <person name="Pan Z."/>
            <person name="Kale S.D."/>
            <person name="Song Y."/>
            <person name="King H."/>
            <person name="Zhang Q."/>
            <person name="Presley C."/>
            <person name="Deng X."/>
            <person name="Wei C.I."/>
            <person name="Xiao S."/>
        </authorList>
    </citation>
    <scope>NUCLEOTIDE SEQUENCE [LARGE SCALE GENOMIC DNA]</scope>
    <source>
        <strain evidence="2">UMSG2</strain>
    </source>
</reference>
<comment type="caution">
    <text evidence="2">The sequence shown here is derived from an EMBL/GenBank/DDBJ whole genome shotgun (WGS) entry which is preliminary data.</text>
</comment>
<feature type="region of interest" description="Disordered" evidence="1">
    <location>
        <begin position="1"/>
        <end position="27"/>
    </location>
</feature>
<name>A0A420H708_9PEZI</name>
<proteinExistence type="predicted"/>
<keyword evidence="3" id="KW-1185">Reference proteome</keyword>